<accession>A0AAJ3HQZ3</accession>
<gene>
    <name evidence="1" type="ORF">M997_2590</name>
</gene>
<comment type="caution">
    <text evidence="1">The sequence shown here is derived from an EMBL/GenBank/DDBJ whole genome shotgun (WGS) entry which is preliminary data.</text>
</comment>
<dbReference type="AlphaFoldDB" id="A0AAJ3HQZ3"/>
<dbReference type="Gene3D" id="3.10.450.50">
    <property type="match status" value="1"/>
</dbReference>
<organism evidence="1 2">
    <name type="scientific">Proteus hauseri ATCC 700826</name>
    <dbReference type="NCBI Taxonomy" id="1354271"/>
    <lineage>
        <taxon>Bacteria</taxon>
        <taxon>Pseudomonadati</taxon>
        <taxon>Pseudomonadota</taxon>
        <taxon>Gammaproteobacteria</taxon>
        <taxon>Enterobacterales</taxon>
        <taxon>Morganellaceae</taxon>
        <taxon>Proteus</taxon>
    </lineage>
</organism>
<sequence length="74" mass="8365">MKIILGEGCALVFAETVLNTKMSNGADFNTVREATYVFKLIDNRWLCVTDNPYGTDLLKSTSDIRSHFLYKNSI</sequence>
<name>A0AAJ3HQZ3_PROHU</name>
<dbReference type="SUPFAM" id="SSF54427">
    <property type="entry name" value="NTF2-like"/>
    <property type="match status" value="1"/>
</dbReference>
<proteinExistence type="predicted"/>
<evidence type="ECO:0000313" key="2">
    <source>
        <dbReference type="Proteomes" id="UP000078250"/>
    </source>
</evidence>
<protein>
    <recommendedName>
        <fullName evidence="3">DUF4440 domain-containing protein</fullName>
    </recommendedName>
</protein>
<evidence type="ECO:0008006" key="3">
    <source>
        <dbReference type="Google" id="ProtNLM"/>
    </source>
</evidence>
<keyword evidence="2" id="KW-1185">Reference proteome</keyword>
<dbReference type="InterPro" id="IPR032710">
    <property type="entry name" value="NTF2-like_dom_sf"/>
</dbReference>
<reference evidence="1 2" key="1">
    <citation type="submission" date="2016-04" db="EMBL/GenBank/DDBJ databases">
        <title>ATOL: Assembling a taxonomically balanced genome-scale reconstruction of the evolutionary history of the Enterobacteriaceae.</title>
        <authorList>
            <person name="Plunkett G.III."/>
            <person name="Neeno-Eckwall E.C."/>
            <person name="Glasner J.D."/>
            <person name="Perna N.T."/>
        </authorList>
    </citation>
    <scope>NUCLEOTIDE SEQUENCE [LARGE SCALE GENOMIC DNA]</scope>
    <source>
        <strain evidence="1 2">ATCC 700826</strain>
    </source>
</reference>
<dbReference type="RefSeq" id="WP_109406155.1">
    <property type="nucleotide sequence ID" value="NZ_LXEV01000030.1"/>
</dbReference>
<dbReference type="EMBL" id="LXEV01000030">
    <property type="protein sequence ID" value="OAT45788.1"/>
    <property type="molecule type" value="Genomic_DNA"/>
</dbReference>
<evidence type="ECO:0000313" key="1">
    <source>
        <dbReference type="EMBL" id="OAT45788.1"/>
    </source>
</evidence>
<dbReference type="Proteomes" id="UP000078250">
    <property type="component" value="Unassembled WGS sequence"/>
</dbReference>